<comment type="pathway">
    <text evidence="11">Nucleotide-sugar biosynthesis; ADP-L-glycero-beta-D-manno-heptose biosynthesis; ADP-L-glycero-beta-D-manno-heptose from D-glycero-beta-D-manno-heptose 7-phosphate: step 1/4.</text>
</comment>
<evidence type="ECO:0000256" key="9">
    <source>
        <dbReference type="ARBA" id="ARBA00023277"/>
    </source>
</evidence>
<keyword evidence="5 11" id="KW-0547">Nucleotide-binding</keyword>
<sequence>MTLETRPSINLLDLVARVDDLAGARVRTVGDLMLDRFIYGSVDRISPEGPIPVLKINRQVSMLGGSGNVLRNLAAIGASTNFVAVIGDDVIGQEVSDLVRKEIGQEPLNLVIEAKRQTTIKERFVASNQQLLRADREMDRALARETCSEIVKRVQENLDAVPVLILSDYDKGVLNQETLGKVIAGALEAGCQIIADPKGRDYSIYKGVSIVTPNRKELHEATGMSVDGDAAVVAACRRLIDTCGIKGVLATRSEEGMTLVTSDGAVEHLEAEAREVFDVSGAGDTVVAVLGAALAAGLNLLEASWLANIAAGIVVGKTGTAVAYGSEIRQALLARNGHFSQTKVAELDAVLHRVDQWRKAGYKVGFTNGSFDLLHPGHIASLQQSRSACDRLIVGLNTDASVKRYKGESRPIQDENARATVLAALEIVDQVVLFDEDTPLKLIEAILPDVLVKGADYTLDQVVGGDVVIKNGGQVILADLKDGFSTTNTIARIDKGKE</sequence>
<comment type="catalytic activity">
    <reaction evidence="11">
        <text>D-glycero-beta-D-manno-heptose 7-phosphate + ATP = D-glycero-beta-D-manno-heptose 1,7-bisphosphate + ADP + H(+)</text>
        <dbReference type="Rhea" id="RHEA:27473"/>
        <dbReference type="ChEBI" id="CHEBI:15378"/>
        <dbReference type="ChEBI" id="CHEBI:30616"/>
        <dbReference type="ChEBI" id="CHEBI:60204"/>
        <dbReference type="ChEBI" id="CHEBI:60208"/>
        <dbReference type="ChEBI" id="CHEBI:456216"/>
        <dbReference type="EC" id="2.7.1.167"/>
    </reaction>
</comment>
<evidence type="ECO:0000256" key="3">
    <source>
        <dbReference type="ARBA" id="ARBA00022679"/>
    </source>
</evidence>
<evidence type="ECO:0000256" key="6">
    <source>
        <dbReference type="ARBA" id="ARBA00022777"/>
    </source>
</evidence>
<dbReference type="InterPro" id="IPR004821">
    <property type="entry name" value="Cyt_trans-like"/>
</dbReference>
<dbReference type="EC" id="2.7.7.70" evidence="11"/>
<evidence type="ECO:0000259" key="13">
    <source>
        <dbReference type="Pfam" id="PF01467"/>
    </source>
</evidence>
<comment type="similarity">
    <text evidence="11">In the N-terminal section; belongs to the carbohydrate kinase PfkB family.</text>
</comment>
<organism evidence="14 15">
    <name type="scientific">Kiloniella spongiae</name>
    <dbReference type="NCBI Taxonomy" id="1489064"/>
    <lineage>
        <taxon>Bacteria</taxon>
        <taxon>Pseudomonadati</taxon>
        <taxon>Pseudomonadota</taxon>
        <taxon>Alphaproteobacteria</taxon>
        <taxon>Rhodospirillales</taxon>
        <taxon>Kiloniellaceae</taxon>
        <taxon>Kiloniella</taxon>
    </lineage>
</organism>
<dbReference type="EMBL" id="LAQL01000006">
    <property type="protein sequence ID" value="KLN60652.1"/>
    <property type="molecule type" value="Genomic_DNA"/>
</dbReference>
<feature type="domain" description="Cytidyltransferase-like" evidence="13">
    <location>
        <begin position="366"/>
        <end position="460"/>
    </location>
</feature>
<dbReference type="Pfam" id="PF00294">
    <property type="entry name" value="PfkB"/>
    <property type="match status" value="1"/>
</dbReference>
<feature type="region of interest" description="Cytidylyltransferase" evidence="11">
    <location>
        <begin position="366"/>
        <end position="498"/>
    </location>
</feature>
<accession>A0A0H2MIS0</accession>
<evidence type="ECO:0000256" key="11">
    <source>
        <dbReference type="HAMAP-Rule" id="MF_01603"/>
    </source>
</evidence>
<dbReference type="Gene3D" id="3.40.50.620">
    <property type="entry name" value="HUPs"/>
    <property type="match status" value="1"/>
</dbReference>
<feature type="active site" evidence="11">
    <location>
        <position position="284"/>
    </location>
</feature>
<dbReference type="CDD" id="cd01172">
    <property type="entry name" value="RfaE_like"/>
    <property type="match status" value="1"/>
</dbReference>
<dbReference type="OrthoDB" id="9802794at2"/>
<name>A0A0H2MIS0_9PROT</name>
<dbReference type="AlphaFoldDB" id="A0A0H2MIS0"/>
<evidence type="ECO:0000256" key="2">
    <source>
        <dbReference type="ARBA" id="ARBA00003753"/>
    </source>
</evidence>
<evidence type="ECO:0000256" key="4">
    <source>
        <dbReference type="ARBA" id="ARBA00022695"/>
    </source>
</evidence>
<dbReference type="SUPFAM" id="SSF52374">
    <property type="entry name" value="Nucleotidylyl transferase"/>
    <property type="match status" value="1"/>
</dbReference>
<evidence type="ECO:0000256" key="10">
    <source>
        <dbReference type="ARBA" id="ARBA00047428"/>
    </source>
</evidence>
<dbReference type="NCBIfam" id="TIGR02199">
    <property type="entry name" value="rfaE_dom_II"/>
    <property type="match status" value="1"/>
</dbReference>
<comment type="function">
    <text evidence="1 11">Catalyzes the phosphorylation of D-glycero-D-manno-heptose 7-phosphate at the C-1 position to selectively form D-glycero-beta-D-manno-heptose-1,7-bisphosphate.</text>
</comment>
<dbReference type="Gene3D" id="3.40.1190.20">
    <property type="match status" value="1"/>
</dbReference>
<dbReference type="HAMAP" id="MF_01603">
    <property type="entry name" value="HldE"/>
    <property type="match status" value="1"/>
</dbReference>
<keyword evidence="9 11" id="KW-0119">Carbohydrate metabolism</keyword>
<keyword evidence="4 11" id="KW-0548">Nucleotidyltransferase</keyword>
<dbReference type="UniPathway" id="UPA00356">
    <property type="reaction ID" value="UER00437"/>
</dbReference>
<proteinExistence type="inferred from homology"/>
<dbReference type="GO" id="GO:0033786">
    <property type="term" value="F:heptose-1-phosphate adenylyltransferase activity"/>
    <property type="evidence" value="ECO:0007669"/>
    <property type="project" value="UniProtKB-UniRule"/>
</dbReference>
<feature type="region of interest" description="Ribokinase" evidence="11">
    <location>
        <begin position="1"/>
        <end position="338"/>
    </location>
</feature>
<dbReference type="PATRIC" id="fig|1489064.4.peg.3098"/>
<dbReference type="EC" id="2.7.1.167" evidence="11"/>
<protein>
    <recommendedName>
        <fullName evidence="11">Bifunctional protein HldE</fullName>
    </recommendedName>
    <domain>
        <recommendedName>
            <fullName evidence="11">D-beta-D-heptose 7-phosphate kinase</fullName>
            <ecNumber evidence="11">2.7.1.167</ecNumber>
        </recommendedName>
        <alternativeName>
            <fullName evidence="11">D-beta-D-heptose 7-phosphotransferase</fullName>
        </alternativeName>
        <alternativeName>
            <fullName evidence="11">D-glycero-beta-D-manno-heptose-7-phosphate kinase</fullName>
        </alternativeName>
    </domain>
    <domain>
        <recommendedName>
            <fullName evidence="11">D-beta-D-heptose 1-phosphate adenylyltransferase</fullName>
            <ecNumber evidence="11">2.7.7.70</ecNumber>
        </recommendedName>
        <alternativeName>
            <fullName evidence="11">D-glycero-beta-D-manno-heptose 1-phosphate adenylyltransferase</fullName>
        </alternativeName>
    </domain>
</protein>
<dbReference type="RefSeq" id="WP_047763868.1">
    <property type="nucleotide sequence ID" value="NZ_LAQL01000006.1"/>
</dbReference>
<comment type="catalytic activity">
    <reaction evidence="10 11">
        <text>D-glycero-beta-D-manno-heptose 1-phosphate + ATP + H(+) = ADP-D-glycero-beta-D-manno-heptose + diphosphate</text>
        <dbReference type="Rhea" id="RHEA:27465"/>
        <dbReference type="ChEBI" id="CHEBI:15378"/>
        <dbReference type="ChEBI" id="CHEBI:30616"/>
        <dbReference type="ChEBI" id="CHEBI:33019"/>
        <dbReference type="ChEBI" id="CHEBI:59967"/>
        <dbReference type="ChEBI" id="CHEBI:61593"/>
        <dbReference type="EC" id="2.7.7.70"/>
    </reaction>
</comment>
<keyword evidence="6 11" id="KW-0418">Kinase</keyword>
<keyword evidence="7 11" id="KW-0067">ATP-binding</keyword>
<dbReference type="GO" id="GO:0097171">
    <property type="term" value="P:ADP-L-glycero-beta-D-manno-heptose biosynthetic process"/>
    <property type="evidence" value="ECO:0007669"/>
    <property type="project" value="UniProtKB-UniPathway"/>
</dbReference>
<dbReference type="PANTHER" id="PTHR46969:SF1">
    <property type="entry name" value="BIFUNCTIONAL PROTEIN HLDE"/>
    <property type="match status" value="1"/>
</dbReference>
<dbReference type="InterPro" id="IPR011913">
    <property type="entry name" value="RfaE_dom_I"/>
</dbReference>
<evidence type="ECO:0000256" key="7">
    <source>
        <dbReference type="ARBA" id="ARBA00022840"/>
    </source>
</evidence>
<dbReference type="Proteomes" id="UP000035444">
    <property type="component" value="Unassembled WGS sequence"/>
</dbReference>
<dbReference type="SUPFAM" id="SSF53613">
    <property type="entry name" value="Ribokinase-like"/>
    <property type="match status" value="1"/>
</dbReference>
<comment type="function">
    <text evidence="2 11">Catalyzes the ADP transfer from ATP to D-glycero-beta-D-manno-heptose 1-phosphate, yielding ADP-D-glycero-beta-D-manno-heptose.</text>
</comment>
<comment type="similarity">
    <text evidence="11">In the C-terminal section; belongs to the cytidylyltransferase family.</text>
</comment>
<dbReference type="Pfam" id="PF01467">
    <property type="entry name" value="CTP_transf_like"/>
    <property type="match status" value="1"/>
</dbReference>
<evidence type="ECO:0000256" key="1">
    <source>
        <dbReference type="ARBA" id="ARBA00002319"/>
    </source>
</evidence>
<dbReference type="GO" id="GO:0005829">
    <property type="term" value="C:cytosol"/>
    <property type="evidence" value="ECO:0007669"/>
    <property type="project" value="TreeGrafter"/>
</dbReference>
<dbReference type="InterPro" id="IPR029056">
    <property type="entry name" value="Ribokinase-like"/>
</dbReference>
<dbReference type="InterPro" id="IPR011914">
    <property type="entry name" value="RfaE_dom_II"/>
</dbReference>
<feature type="binding site" evidence="11">
    <location>
        <begin position="214"/>
        <end position="217"/>
    </location>
    <ligand>
        <name>ATP</name>
        <dbReference type="ChEBI" id="CHEBI:30616"/>
    </ligand>
</feature>
<dbReference type="NCBIfam" id="TIGR00125">
    <property type="entry name" value="cyt_tran_rel"/>
    <property type="match status" value="1"/>
</dbReference>
<dbReference type="GO" id="GO:0016773">
    <property type="term" value="F:phosphotransferase activity, alcohol group as acceptor"/>
    <property type="evidence" value="ECO:0007669"/>
    <property type="project" value="InterPro"/>
</dbReference>
<dbReference type="InterPro" id="IPR014729">
    <property type="entry name" value="Rossmann-like_a/b/a_fold"/>
</dbReference>
<keyword evidence="15" id="KW-1185">Reference proteome</keyword>
<dbReference type="InterPro" id="IPR011611">
    <property type="entry name" value="PfkB_dom"/>
</dbReference>
<gene>
    <name evidence="11" type="primary">hldE</name>
    <name evidence="14" type="ORF">WH96_09095</name>
</gene>
<evidence type="ECO:0000256" key="8">
    <source>
        <dbReference type="ARBA" id="ARBA00023268"/>
    </source>
</evidence>
<comment type="subunit">
    <text evidence="11">Homodimer.</text>
</comment>
<dbReference type="InterPro" id="IPR023030">
    <property type="entry name" value="Bifunc_HldE"/>
</dbReference>
<evidence type="ECO:0000313" key="15">
    <source>
        <dbReference type="Proteomes" id="UP000035444"/>
    </source>
</evidence>
<reference evidence="14 15" key="1">
    <citation type="submission" date="2015-03" db="EMBL/GenBank/DDBJ databases">
        <title>Genome Sequence of Kiloniella spongiae MEBiC09566, isolated from a marine sponge.</title>
        <authorList>
            <person name="Shao Z."/>
            <person name="Wang L."/>
            <person name="Li X."/>
        </authorList>
    </citation>
    <scope>NUCLEOTIDE SEQUENCE [LARGE SCALE GENOMIC DNA]</scope>
    <source>
        <strain evidence="14 15">MEBiC09566</strain>
    </source>
</reference>
<keyword evidence="3 11" id="KW-0808">Transferase</keyword>
<evidence type="ECO:0000259" key="12">
    <source>
        <dbReference type="Pfam" id="PF00294"/>
    </source>
</evidence>
<dbReference type="GO" id="GO:0005524">
    <property type="term" value="F:ATP binding"/>
    <property type="evidence" value="ECO:0007669"/>
    <property type="project" value="UniProtKB-UniRule"/>
</dbReference>
<comment type="caution">
    <text evidence="14">The sequence shown here is derived from an EMBL/GenBank/DDBJ whole genome shotgun (WGS) entry which is preliminary data.</text>
</comment>
<evidence type="ECO:0000313" key="14">
    <source>
        <dbReference type="EMBL" id="KLN60652.1"/>
    </source>
</evidence>
<evidence type="ECO:0000256" key="5">
    <source>
        <dbReference type="ARBA" id="ARBA00022741"/>
    </source>
</evidence>
<feature type="domain" description="Carbohydrate kinase PfkB" evidence="12">
    <location>
        <begin position="42"/>
        <end position="321"/>
    </location>
</feature>
<dbReference type="STRING" id="1489064.WH96_09095"/>
<keyword evidence="8 11" id="KW-0511">Multifunctional enzyme</keyword>
<comment type="pathway">
    <text evidence="11">Nucleotide-sugar biosynthesis; ADP-L-glycero-beta-D-manno-heptose biosynthesis; ADP-L-glycero-beta-D-manno-heptose from D-glycero-beta-D-manno-heptose 7-phosphate: step 3/4.</text>
</comment>
<dbReference type="PANTHER" id="PTHR46969">
    <property type="entry name" value="BIFUNCTIONAL PROTEIN HLDE"/>
    <property type="match status" value="1"/>
</dbReference>
<dbReference type="GO" id="GO:0033785">
    <property type="term" value="F:heptose 7-phosphate kinase activity"/>
    <property type="evidence" value="ECO:0007669"/>
    <property type="project" value="UniProtKB-UniRule"/>
</dbReference>